<evidence type="ECO:0000256" key="3">
    <source>
        <dbReference type="ARBA" id="ARBA00022989"/>
    </source>
</evidence>
<feature type="transmembrane region" description="Helical" evidence="5">
    <location>
        <begin position="12"/>
        <end position="30"/>
    </location>
</feature>
<dbReference type="GO" id="GO:0046583">
    <property type="term" value="F:monoatomic cation efflux transmembrane transporter activity"/>
    <property type="evidence" value="ECO:0007669"/>
    <property type="project" value="TreeGrafter"/>
</dbReference>
<feature type="transmembrane region" description="Helical" evidence="5">
    <location>
        <begin position="140"/>
        <end position="161"/>
    </location>
</feature>
<dbReference type="InterPro" id="IPR052951">
    <property type="entry name" value="Tellurite_res_ion_channel"/>
</dbReference>
<feature type="transmembrane region" description="Helical" evidence="5">
    <location>
        <begin position="287"/>
        <end position="310"/>
    </location>
</feature>
<reference evidence="6 7" key="1">
    <citation type="submission" date="2018-06" db="EMBL/GenBank/DDBJ databases">
        <authorList>
            <consortium name="Pathogen Informatics"/>
            <person name="Doyle S."/>
        </authorList>
    </citation>
    <scope>NUCLEOTIDE SEQUENCE [LARGE SCALE GENOMIC DNA]</scope>
    <source>
        <strain evidence="6 7">NCTC13337</strain>
    </source>
</reference>
<gene>
    <name evidence="6" type="primary">tehA</name>
    <name evidence="6" type="ORF">NCTC13337_00351</name>
</gene>
<dbReference type="AlphaFoldDB" id="A0A380MM34"/>
<evidence type="ECO:0000313" key="7">
    <source>
        <dbReference type="Proteomes" id="UP000254601"/>
    </source>
</evidence>
<evidence type="ECO:0000313" key="6">
    <source>
        <dbReference type="EMBL" id="SUO93685.1"/>
    </source>
</evidence>
<organism evidence="6 7">
    <name type="scientific">Suttonella ornithocola</name>
    <dbReference type="NCBI Taxonomy" id="279832"/>
    <lineage>
        <taxon>Bacteria</taxon>
        <taxon>Pseudomonadati</taxon>
        <taxon>Pseudomonadota</taxon>
        <taxon>Gammaproteobacteria</taxon>
        <taxon>Cardiobacteriales</taxon>
        <taxon>Cardiobacteriaceae</taxon>
        <taxon>Suttonella</taxon>
    </lineage>
</organism>
<dbReference type="InterPro" id="IPR038665">
    <property type="entry name" value="Voltage-dep_anion_channel_sf"/>
</dbReference>
<feature type="transmembrane region" description="Helical" evidence="5">
    <location>
        <begin position="256"/>
        <end position="275"/>
    </location>
</feature>
<feature type="transmembrane region" description="Helical" evidence="5">
    <location>
        <begin position="73"/>
        <end position="94"/>
    </location>
</feature>
<keyword evidence="7" id="KW-1185">Reference proteome</keyword>
<protein>
    <submittedName>
        <fullName evidence="6">Tellurite resistance protein tehA</fullName>
    </submittedName>
</protein>
<feature type="transmembrane region" description="Helical" evidence="5">
    <location>
        <begin position="199"/>
        <end position="218"/>
    </location>
</feature>
<dbReference type="InterPro" id="IPR039264">
    <property type="entry name" value="TehA"/>
</dbReference>
<dbReference type="PANTHER" id="PTHR37955">
    <property type="entry name" value="TELLURITE RESISTANCE PROTEIN TEHA"/>
    <property type="match status" value="1"/>
</dbReference>
<accession>A0A380MM34</accession>
<feature type="transmembrane region" description="Helical" evidence="5">
    <location>
        <begin position="100"/>
        <end position="119"/>
    </location>
</feature>
<proteinExistence type="predicted"/>
<evidence type="ECO:0000256" key="4">
    <source>
        <dbReference type="ARBA" id="ARBA00023136"/>
    </source>
</evidence>
<dbReference type="Proteomes" id="UP000254601">
    <property type="component" value="Unassembled WGS sequence"/>
</dbReference>
<dbReference type="EMBL" id="UHIC01000001">
    <property type="protein sequence ID" value="SUO93685.1"/>
    <property type="molecule type" value="Genomic_DNA"/>
</dbReference>
<evidence type="ECO:0000256" key="1">
    <source>
        <dbReference type="ARBA" id="ARBA00004141"/>
    </source>
</evidence>
<keyword evidence="3 5" id="KW-1133">Transmembrane helix</keyword>
<dbReference type="RefSeq" id="WP_072576660.1">
    <property type="nucleotide sequence ID" value="NZ_LWHB01000090.1"/>
</dbReference>
<dbReference type="NCBIfam" id="NF008032">
    <property type="entry name" value="PRK10764.1"/>
    <property type="match status" value="1"/>
</dbReference>
<dbReference type="CDD" id="cd09324">
    <property type="entry name" value="TDT_TehA"/>
    <property type="match status" value="1"/>
</dbReference>
<dbReference type="GO" id="GO:0005886">
    <property type="term" value="C:plasma membrane"/>
    <property type="evidence" value="ECO:0007669"/>
    <property type="project" value="TreeGrafter"/>
</dbReference>
<keyword evidence="2 5" id="KW-0812">Transmembrane</keyword>
<dbReference type="Gene3D" id="1.50.10.150">
    <property type="entry name" value="Voltage-dependent anion channel"/>
    <property type="match status" value="1"/>
</dbReference>
<keyword evidence="4 5" id="KW-0472">Membrane</keyword>
<sequence length="337" mass="37153">MTTQKPFPIPVNYFSMILGLSGLGLSWRYATHVFHIFPFIGESLLIASGMIWLLLILAYVYKAWTVPEQVKADLQNLVMCCFLSLIPITTMLMGMTVMPYSRFVAILLFAVAIPAQLLFSAYRVPGLWRGVHSQKATLPVVYLPAVAANFVTASSLGLMGYSDWGLIFWGAGVFSWLSLEPAILSRLRDLPEVEAKFRGLIGIQLAPAFVGCGAYLAVNGGHIDTVAKMLMGYGLLQLLYLIRLLPWIAQEGFNMSFWGFSFGLASMAGCAVRLYEQTNGEGIGILAIPMLVFSTLAIAGLVLGTLQLMIKGRFFVRCGNHEDISNRCSRIYWCSDC</sequence>
<comment type="subcellular location">
    <subcellularLocation>
        <location evidence="1">Membrane</location>
        <topology evidence="1">Multi-pass membrane protein</topology>
    </subcellularLocation>
</comment>
<feature type="transmembrane region" description="Helical" evidence="5">
    <location>
        <begin position="36"/>
        <end position="61"/>
    </location>
</feature>
<dbReference type="InterPro" id="IPR004695">
    <property type="entry name" value="SLAC1/Mae1/Ssu1/TehA"/>
</dbReference>
<dbReference type="Pfam" id="PF03595">
    <property type="entry name" value="SLAC1"/>
    <property type="match status" value="1"/>
</dbReference>
<evidence type="ECO:0000256" key="2">
    <source>
        <dbReference type="ARBA" id="ARBA00022692"/>
    </source>
</evidence>
<feature type="transmembrane region" description="Helical" evidence="5">
    <location>
        <begin position="230"/>
        <end position="249"/>
    </location>
</feature>
<dbReference type="PANTHER" id="PTHR37955:SF1">
    <property type="entry name" value="DEP DOMAIN-CONTAINING PROTEIN"/>
    <property type="match status" value="1"/>
</dbReference>
<name>A0A380MM34_9GAMM</name>
<feature type="transmembrane region" description="Helical" evidence="5">
    <location>
        <begin position="167"/>
        <end position="187"/>
    </location>
</feature>
<evidence type="ECO:0000256" key="5">
    <source>
        <dbReference type="SAM" id="Phobius"/>
    </source>
</evidence>
<dbReference type="OrthoDB" id="309023at2"/>